<dbReference type="Proteomes" id="UP001191019">
    <property type="component" value="Unassembled WGS sequence"/>
</dbReference>
<dbReference type="InterPro" id="IPR050644">
    <property type="entry name" value="PG_Glycine_Bridge_Synth"/>
</dbReference>
<keyword evidence="8" id="KW-1185">Reference proteome</keyword>
<proteinExistence type="inferred from homology"/>
<keyword evidence="6" id="KW-0961">Cell wall biogenesis/degradation</keyword>
<dbReference type="InterPro" id="IPR003447">
    <property type="entry name" value="FEMABX"/>
</dbReference>
<organism evidence="7 8">
    <name type="scientific">Candidatus Nanosyncoccus alces</name>
    <dbReference type="NCBI Taxonomy" id="2171997"/>
    <lineage>
        <taxon>Bacteria</taxon>
        <taxon>Candidatus Saccharimonadota</taxon>
        <taxon>Candidatus Nanosyncoccalia</taxon>
        <taxon>Candidatus Nanosyncoccales</taxon>
        <taxon>Candidatus Nanosyncoccaceae</taxon>
        <taxon>Candidatus Nanosyncoccus</taxon>
    </lineage>
</organism>
<accession>A0ABY0FLC8</accession>
<sequence>MKIIEVAEQQRWDDFVTSHLEANFLQSWDFYEFHKNRGKKIVRRAVVDDKNEIIAAYAGVVETAKRGTYMAIAGGPIIDYNDKKLVREIFADIYRAGKEAGCVFVRIRPQLPLSDRSLRLMQELGLKKAPMYLSVEYAGILDLGKSEEEILAGASQGFRRKLRKAEKNNIEIVANAEKWAIEEFCKLEKKHAERQKYVAFSSSFLTKQFEAFAKNNEVLIYTAKKDGEILAQNFMIFYGAEASYHYGVSSQLGTKYSAAPLLHMAAMREARKRGCRRYNLWGIVGLEEKSHRFYGVSEFKRSFGCEELKYTPAHDMILSPVKYQITKIIETARKRKRHV</sequence>
<evidence type="ECO:0000313" key="7">
    <source>
        <dbReference type="EMBL" id="RYC74557.1"/>
    </source>
</evidence>
<evidence type="ECO:0000256" key="5">
    <source>
        <dbReference type="ARBA" id="ARBA00023315"/>
    </source>
</evidence>
<protein>
    <submittedName>
        <fullName evidence="7">Aminoacyltransferase FemA</fullName>
        <ecNumber evidence="7">2.3.2.17</ecNumber>
    </submittedName>
</protein>
<gene>
    <name evidence="7" type="primary">femA</name>
    <name evidence="7" type="ORF">G3RUM_00714</name>
</gene>
<keyword evidence="5 7" id="KW-0012">Acyltransferase</keyword>
<dbReference type="Pfam" id="PF02388">
    <property type="entry name" value="FemAB"/>
    <property type="match status" value="2"/>
</dbReference>
<dbReference type="EMBL" id="PRLM01000006">
    <property type="protein sequence ID" value="RYC74557.1"/>
    <property type="molecule type" value="Genomic_DNA"/>
</dbReference>
<comment type="similarity">
    <text evidence="1">Belongs to the FemABX family.</text>
</comment>
<dbReference type="GO" id="GO:0016746">
    <property type="term" value="F:acyltransferase activity"/>
    <property type="evidence" value="ECO:0007669"/>
    <property type="project" value="UniProtKB-KW"/>
</dbReference>
<comment type="caution">
    <text evidence="7">The sequence shown here is derived from an EMBL/GenBank/DDBJ whole genome shotgun (WGS) entry which is preliminary data.</text>
</comment>
<dbReference type="PANTHER" id="PTHR36174">
    <property type="entry name" value="LIPID II:GLYCINE GLYCYLTRANSFERASE"/>
    <property type="match status" value="1"/>
</dbReference>
<evidence type="ECO:0000256" key="4">
    <source>
        <dbReference type="ARBA" id="ARBA00022984"/>
    </source>
</evidence>
<reference evidence="7 8" key="1">
    <citation type="journal article" date="2018" name="bioRxiv">
        <title>Evidence of independent acquisition and adaption of ultra-small bacteria to human hosts across the highly diverse yet reduced genomes of the phylum Saccharibacteria.</title>
        <authorList>
            <person name="McLean J.S."/>
            <person name="Bor B."/>
            <person name="To T.T."/>
            <person name="Liu Q."/>
            <person name="Kearns K.A."/>
            <person name="Solden L.M."/>
            <person name="Wrighton K.C."/>
            <person name="He X."/>
            <person name="Shi W."/>
        </authorList>
    </citation>
    <scope>NUCLEOTIDE SEQUENCE [LARGE SCALE GENOMIC DNA]</scope>
    <source>
        <strain evidence="7 8">TM7_G3_2_Rum_HOT_351B</strain>
    </source>
</reference>
<keyword evidence="4" id="KW-0573">Peptidoglycan synthesis</keyword>
<evidence type="ECO:0000313" key="8">
    <source>
        <dbReference type="Proteomes" id="UP001191019"/>
    </source>
</evidence>
<dbReference type="EC" id="2.3.2.17" evidence="7"/>
<dbReference type="SUPFAM" id="SSF55729">
    <property type="entry name" value="Acyl-CoA N-acyltransferases (Nat)"/>
    <property type="match status" value="2"/>
</dbReference>
<evidence type="ECO:0000256" key="6">
    <source>
        <dbReference type="ARBA" id="ARBA00023316"/>
    </source>
</evidence>
<keyword evidence="3" id="KW-0133">Cell shape</keyword>
<keyword evidence="2 7" id="KW-0808">Transferase</keyword>
<name>A0ABY0FLC8_9BACT</name>
<dbReference type="Gene3D" id="3.40.630.30">
    <property type="match status" value="2"/>
</dbReference>
<evidence type="ECO:0000256" key="3">
    <source>
        <dbReference type="ARBA" id="ARBA00022960"/>
    </source>
</evidence>
<evidence type="ECO:0000256" key="2">
    <source>
        <dbReference type="ARBA" id="ARBA00022679"/>
    </source>
</evidence>
<evidence type="ECO:0000256" key="1">
    <source>
        <dbReference type="ARBA" id="ARBA00009943"/>
    </source>
</evidence>
<reference evidence="7 8" key="2">
    <citation type="journal article" date="2020" name="Cell Rep.">
        <title>Acquisition and Adaptation of Ultra-small Parasitic Reduced Genome Bacteria to Mammalian Hosts.</title>
        <authorList>
            <person name="McLean J.S."/>
            <person name="Bor B."/>
            <person name="Kerns K.A."/>
            <person name="Liu Q."/>
            <person name="To T.T."/>
            <person name="Solden L."/>
            <person name="Hendrickson E.L."/>
            <person name="Wrighton K."/>
            <person name="Shi W."/>
            <person name="He X."/>
        </authorList>
    </citation>
    <scope>NUCLEOTIDE SEQUENCE [LARGE SCALE GENOMIC DNA]</scope>
    <source>
        <strain evidence="7 8">TM7_G3_2_Rum_HOT_351B</strain>
    </source>
</reference>
<dbReference type="PROSITE" id="PS51191">
    <property type="entry name" value="FEMABX"/>
    <property type="match status" value="1"/>
</dbReference>
<dbReference type="InterPro" id="IPR016181">
    <property type="entry name" value="Acyl_CoA_acyltransferase"/>
</dbReference>
<dbReference type="RefSeq" id="WP_129735440.1">
    <property type="nucleotide sequence ID" value="NZ_PRLM01000006.1"/>
</dbReference>
<dbReference type="PANTHER" id="PTHR36174:SF1">
    <property type="entry name" value="LIPID II:GLYCINE GLYCYLTRANSFERASE"/>
    <property type="match status" value="1"/>
</dbReference>